<evidence type="ECO:0000313" key="1">
    <source>
        <dbReference type="EMBL" id="KAF6125453.1"/>
    </source>
</evidence>
<accession>A0A834B910</accession>
<dbReference type="EMBL" id="JABVXQ010000002">
    <property type="protein sequence ID" value="KAF6125453.1"/>
    <property type="molecule type" value="Genomic_DNA"/>
</dbReference>
<dbReference type="Proteomes" id="UP000664940">
    <property type="component" value="Unassembled WGS sequence"/>
</dbReference>
<gene>
    <name evidence="1" type="ORF">HJG60_009894</name>
</gene>
<proteinExistence type="predicted"/>
<sequence length="187" mass="20391">MILRESLTPVATLETVGAKTSLHACAVSLGGWRKPEAEKVGGKSDLELPLTPGPRGYDGPAYRCLSSLCGTIPRAGGLCQDPPYLIRYGCSSSCWRVLSRAVPKSVAFYFLPIVPHGISRTMLFDSASSAPVQSLRQPKSAVGTPACTAFSRLHILRFFVTSPVKYTTVLTILRGRTYNHHKRKTKR</sequence>
<reference evidence="1 2" key="1">
    <citation type="journal article" date="2020" name="Nature">
        <title>Six reference-quality genomes reveal evolution of bat adaptations.</title>
        <authorList>
            <person name="Jebb D."/>
            <person name="Huang Z."/>
            <person name="Pippel M."/>
            <person name="Hughes G.M."/>
            <person name="Lavrichenko K."/>
            <person name="Devanna P."/>
            <person name="Winkler S."/>
            <person name="Jermiin L.S."/>
            <person name="Skirmuntt E.C."/>
            <person name="Katzourakis A."/>
            <person name="Burkitt-Gray L."/>
            <person name="Ray D.A."/>
            <person name="Sullivan K.A.M."/>
            <person name="Roscito J.G."/>
            <person name="Kirilenko B.M."/>
            <person name="Davalos L.M."/>
            <person name="Corthals A.P."/>
            <person name="Power M.L."/>
            <person name="Jones G."/>
            <person name="Ransome R.D."/>
            <person name="Dechmann D.K.N."/>
            <person name="Locatelli A.G."/>
            <person name="Puechmaille S.J."/>
            <person name="Fedrigo O."/>
            <person name="Jarvis E.D."/>
            <person name="Hiller M."/>
            <person name="Vernes S.C."/>
            <person name="Myers E.W."/>
            <person name="Teeling E.C."/>
        </authorList>
    </citation>
    <scope>NUCLEOTIDE SEQUENCE [LARGE SCALE GENOMIC DNA]</scope>
    <source>
        <strain evidence="1">Bat1K_MPI-CBG_1</strain>
    </source>
</reference>
<name>A0A834B910_9CHIR</name>
<dbReference type="AlphaFoldDB" id="A0A834B910"/>
<organism evidence="1 2">
    <name type="scientific">Phyllostomus discolor</name>
    <name type="common">pale spear-nosed bat</name>
    <dbReference type="NCBI Taxonomy" id="89673"/>
    <lineage>
        <taxon>Eukaryota</taxon>
        <taxon>Metazoa</taxon>
        <taxon>Chordata</taxon>
        <taxon>Craniata</taxon>
        <taxon>Vertebrata</taxon>
        <taxon>Euteleostomi</taxon>
        <taxon>Mammalia</taxon>
        <taxon>Eutheria</taxon>
        <taxon>Laurasiatheria</taxon>
        <taxon>Chiroptera</taxon>
        <taxon>Yangochiroptera</taxon>
        <taxon>Phyllostomidae</taxon>
        <taxon>Phyllostominae</taxon>
        <taxon>Phyllostomus</taxon>
    </lineage>
</organism>
<evidence type="ECO:0000313" key="2">
    <source>
        <dbReference type="Proteomes" id="UP000664940"/>
    </source>
</evidence>
<protein>
    <submittedName>
        <fullName evidence="1">Uncharacterized protein</fullName>
    </submittedName>
</protein>
<comment type="caution">
    <text evidence="1">The sequence shown here is derived from an EMBL/GenBank/DDBJ whole genome shotgun (WGS) entry which is preliminary data.</text>
</comment>